<dbReference type="NCBIfam" id="TIGR01525">
    <property type="entry name" value="ATPase-IB_hvy"/>
    <property type="match status" value="1"/>
</dbReference>
<evidence type="ECO:0000259" key="10">
    <source>
        <dbReference type="Pfam" id="PF00122"/>
    </source>
</evidence>
<keyword evidence="7 8" id="KW-0472">Membrane</keyword>
<dbReference type="InterPro" id="IPR023214">
    <property type="entry name" value="HAD_sf"/>
</dbReference>
<dbReference type="GO" id="GO:0005524">
    <property type="term" value="F:ATP binding"/>
    <property type="evidence" value="ECO:0007669"/>
    <property type="project" value="UniProtKB-UniRule"/>
</dbReference>
<keyword evidence="6 8" id="KW-1133">Transmembrane helix</keyword>
<reference evidence="11 12" key="1">
    <citation type="journal article" date="2013" name="Genome Announc.">
        <title>First draft genome sequence from a member of the genus agrococcus, isolated from modern microbialites.</title>
        <authorList>
            <person name="White R.A.III."/>
            <person name="Grassa C.J."/>
            <person name="Suttle C.A."/>
        </authorList>
    </citation>
    <scope>NUCLEOTIDE SEQUENCE [LARGE SCALE GENOMIC DNA]</scope>
    <source>
        <strain evidence="11 12">RW1</strain>
    </source>
</reference>
<gene>
    <name evidence="11" type="ORF">L332_10440</name>
</gene>
<dbReference type="GO" id="GO:0019829">
    <property type="term" value="F:ATPase-coupled monoatomic cation transmembrane transporter activity"/>
    <property type="evidence" value="ECO:0007669"/>
    <property type="project" value="InterPro"/>
</dbReference>
<dbReference type="SFLD" id="SFLDS00003">
    <property type="entry name" value="Haloacid_Dehalogenase"/>
    <property type="match status" value="1"/>
</dbReference>
<feature type="transmembrane region" description="Helical" evidence="8">
    <location>
        <begin position="38"/>
        <end position="56"/>
    </location>
</feature>
<dbReference type="PROSITE" id="PS00154">
    <property type="entry name" value="ATPASE_E1_E2"/>
    <property type="match status" value="1"/>
</dbReference>
<dbReference type="Pfam" id="PF00122">
    <property type="entry name" value="E1-E2_ATPase"/>
    <property type="match status" value="1"/>
</dbReference>
<keyword evidence="5" id="KW-1278">Translocase</keyword>
<dbReference type="InterPro" id="IPR023298">
    <property type="entry name" value="ATPase_P-typ_TM_dom_sf"/>
</dbReference>
<dbReference type="OrthoDB" id="9814270at2"/>
<dbReference type="SUPFAM" id="SSF81653">
    <property type="entry name" value="Calcium ATPase, transduction domain A"/>
    <property type="match status" value="1"/>
</dbReference>
<dbReference type="NCBIfam" id="TIGR01512">
    <property type="entry name" value="ATPase-IB2_Cd"/>
    <property type="match status" value="1"/>
</dbReference>
<dbReference type="GO" id="GO:0046872">
    <property type="term" value="F:metal ion binding"/>
    <property type="evidence" value="ECO:0007669"/>
    <property type="project" value="UniProtKB-KW"/>
</dbReference>
<evidence type="ECO:0000256" key="6">
    <source>
        <dbReference type="ARBA" id="ARBA00022989"/>
    </source>
</evidence>
<dbReference type="InterPro" id="IPR018303">
    <property type="entry name" value="ATPase_P-typ_P_site"/>
</dbReference>
<evidence type="ECO:0000256" key="7">
    <source>
        <dbReference type="ARBA" id="ARBA00023136"/>
    </source>
</evidence>
<evidence type="ECO:0000256" key="1">
    <source>
        <dbReference type="ARBA" id="ARBA00004651"/>
    </source>
</evidence>
<dbReference type="PANTHER" id="PTHR48085:SF5">
    <property type="entry name" value="CADMIUM_ZINC-TRANSPORTING ATPASE HMA4-RELATED"/>
    <property type="match status" value="1"/>
</dbReference>
<dbReference type="SUPFAM" id="SSF81665">
    <property type="entry name" value="Calcium ATPase, transmembrane domain M"/>
    <property type="match status" value="1"/>
</dbReference>
<feature type="transmembrane region" description="Helical" evidence="8">
    <location>
        <begin position="12"/>
        <end position="31"/>
    </location>
</feature>
<name>U1LCH1_9MICO</name>
<dbReference type="SUPFAM" id="SSF56784">
    <property type="entry name" value="HAD-like"/>
    <property type="match status" value="1"/>
</dbReference>
<evidence type="ECO:0000313" key="11">
    <source>
        <dbReference type="EMBL" id="ERG64858.1"/>
    </source>
</evidence>
<protein>
    <recommendedName>
        <fullName evidence="10">P-type ATPase A domain-containing protein</fullName>
    </recommendedName>
</protein>
<dbReference type="Gene3D" id="3.40.50.1000">
    <property type="entry name" value="HAD superfamily/HAD-like"/>
    <property type="match status" value="1"/>
</dbReference>
<keyword evidence="8" id="KW-0067">ATP-binding</keyword>
<dbReference type="InterPro" id="IPR059000">
    <property type="entry name" value="ATPase_P-type_domA"/>
</dbReference>
<dbReference type="InterPro" id="IPR051014">
    <property type="entry name" value="Cation_Transport_ATPase_IB"/>
</dbReference>
<dbReference type="InterPro" id="IPR001757">
    <property type="entry name" value="P_typ_ATPase"/>
</dbReference>
<dbReference type="SFLD" id="SFLDG00002">
    <property type="entry name" value="C1.7:_P-type_atpase_like"/>
    <property type="match status" value="1"/>
</dbReference>
<dbReference type="GO" id="GO:0016887">
    <property type="term" value="F:ATP hydrolysis activity"/>
    <property type="evidence" value="ECO:0007669"/>
    <property type="project" value="InterPro"/>
</dbReference>
<feature type="transmembrane region" description="Helical" evidence="8">
    <location>
        <begin position="562"/>
        <end position="581"/>
    </location>
</feature>
<evidence type="ECO:0000256" key="2">
    <source>
        <dbReference type="ARBA" id="ARBA00006024"/>
    </source>
</evidence>
<feature type="transmembrane region" description="Helical" evidence="8">
    <location>
        <begin position="259"/>
        <end position="279"/>
    </location>
</feature>
<dbReference type="InterPro" id="IPR036412">
    <property type="entry name" value="HAD-like_sf"/>
</dbReference>
<keyword evidence="8" id="KW-0547">Nucleotide-binding</keyword>
<dbReference type="EMBL" id="ASHR01000014">
    <property type="protein sequence ID" value="ERG64858.1"/>
    <property type="molecule type" value="Genomic_DNA"/>
</dbReference>
<feature type="transmembrane region" description="Helical" evidence="8">
    <location>
        <begin position="68"/>
        <end position="93"/>
    </location>
</feature>
<evidence type="ECO:0000256" key="3">
    <source>
        <dbReference type="ARBA" id="ARBA00022692"/>
    </source>
</evidence>
<evidence type="ECO:0000256" key="9">
    <source>
        <dbReference type="SAM" id="MobiDB-lite"/>
    </source>
</evidence>
<comment type="caution">
    <text evidence="11">The sequence shown here is derived from an EMBL/GenBank/DDBJ whole genome shotgun (WGS) entry which is preliminary data.</text>
</comment>
<dbReference type="InterPro" id="IPR008250">
    <property type="entry name" value="ATPase_P-typ_transduc_dom_A_sf"/>
</dbReference>
<dbReference type="Gene3D" id="3.40.1110.10">
    <property type="entry name" value="Calcium-transporting ATPase, cytoplasmic domain N"/>
    <property type="match status" value="1"/>
</dbReference>
<evidence type="ECO:0000313" key="12">
    <source>
        <dbReference type="Proteomes" id="UP000016462"/>
    </source>
</evidence>
<dbReference type="GO" id="GO:0005886">
    <property type="term" value="C:plasma membrane"/>
    <property type="evidence" value="ECO:0007669"/>
    <property type="project" value="UniProtKB-SubCell"/>
</dbReference>
<comment type="subcellular location">
    <subcellularLocation>
        <location evidence="1">Cell membrane</location>
        <topology evidence="1">Multi-pass membrane protein</topology>
    </subcellularLocation>
</comment>
<dbReference type="PRINTS" id="PR00119">
    <property type="entry name" value="CATATPASE"/>
</dbReference>
<dbReference type="Pfam" id="PF00702">
    <property type="entry name" value="Hydrolase"/>
    <property type="match status" value="1"/>
</dbReference>
<feature type="domain" description="P-type ATPase A" evidence="10">
    <location>
        <begin position="119"/>
        <end position="218"/>
    </location>
</feature>
<proteinExistence type="inferred from homology"/>
<keyword evidence="12" id="KW-1185">Reference proteome</keyword>
<organism evidence="11 12">
    <name type="scientific">Agrococcus pavilionensis RW1</name>
    <dbReference type="NCBI Taxonomy" id="1330458"/>
    <lineage>
        <taxon>Bacteria</taxon>
        <taxon>Bacillati</taxon>
        <taxon>Actinomycetota</taxon>
        <taxon>Actinomycetes</taxon>
        <taxon>Micrococcales</taxon>
        <taxon>Microbacteriaceae</taxon>
        <taxon>Agrococcus</taxon>
    </lineage>
</organism>
<keyword evidence="4 8" id="KW-0479">Metal-binding</keyword>
<evidence type="ECO:0000256" key="4">
    <source>
        <dbReference type="ARBA" id="ARBA00022723"/>
    </source>
</evidence>
<dbReference type="NCBIfam" id="TIGR01494">
    <property type="entry name" value="ATPase_P-type"/>
    <property type="match status" value="1"/>
</dbReference>
<feature type="transmembrane region" description="Helical" evidence="8">
    <location>
        <begin position="234"/>
        <end position="253"/>
    </location>
</feature>
<dbReference type="GO" id="GO:0015086">
    <property type="term" value="F:cadmium ion transmembrane transporter activity"/>
    <property type="evidence" value="ECO:0007669"/>
    <property type="project" value="TreeGrafter"/>
</dbReference>
<dbReference type="Proteomes" id="UP000016462">
    <property type="component" value="Unassembled WGS sequence"/>
</dbReference>
<evidence type="ECO:0000256" key="8">
    <source>
        <dbReference type="RuleBase" id="RU362081"/>
    </source>
</evidence>
<comment type="similarity">
    <text evidence="2 8">Belongs to the cation transport ATPase (P-type) (TC 3.A.3) family. Type IB subfamily.</text>
</comment>
<feature type="region of interest" description="Disordered" evidence="9">
    <location>
        <begin position="608"/>
        <end position="631"/>
    </location>
</feature>
<sequence length="631" mass="65667">MLWLGRAARRYPLVAITVLVGAAATVAAALGAGDAARWLCIAWAAVVVVIQGVGMVRDVLRGHWGLDILAITAIVATLLVDEYVAAIIVVLMLTGGEALEDYAAGRAKRELTALLERAPQRAHRELPDGELEDIGADDVRAGDVLLLRPAEIVPVDAELLSEHAVVDESSLTGESLPVELTAGDRLLSGSVNAQLAVRIRATATAAESQYQRIVRLVEEAAESRAPVVRLADRYAVPFTAVSLLIAGIAWAVSGDPVRFAEVLVVATPCPLLIAAPVAFMGGMSRAARHGIIVKGAGVLEQLATARTAVFDKTGTLTGGAPTVERVLPAAGVDDDELLALAASAEQYSSHVLASSVMLAARERGLELREARSASEEATFGVVAEIDGRRVVVGKLAFVREHAADAREASLESGELAIYVAVGDRFAGAIIARDPVRPEAAATIAALDAIGIRETVMLTGDAWPTARHVADELGITEVRAECLPADKVEAVHAIERRPVLMVGDGVNDAPVLAAADVGVAMGARGATAASESADVVITLDDLSRTALAVRIGRDTKRIALQSIWLGIAISVALMLVAAFGIIPATAGALTQEVVDLVTILWALRAVSRPGDPAVPRRASTASAPADRAPVAR</sequence>
<dbReference type="InterPro" id="IPR027256">
    <property type="entry name" value="P-typ_ATPase_IB"/>
</dbReference>
<keyword evidence="3 8" id="KW-0812">Transmembrane</keyword>
<dbReference type="SFLD" id="SFLDF00027">
    <property type="entry name" value="p-type_atpase"/>
    <property type="match status" value="1"/>
</dbReference>
<evidence type="ECO:0000256" key="5">
    <source>
        <dbReference type="ARBA" id="ARBA00022967"/>
    </source>
</evidence>
<dbReference type="Gene3D" id="2.70.150.10">
    <property type="entry name" value="Calcium-transporting ATPase, cytoplasmic transduction domain A"/>
    <property type="match status" value="1"/>
</dbReference>
<dbReference type="RefSeq" id="WP_021009878.1">
    <property type="nucleotide sequence ID" value="NZ_ASHR01000014.1"/>
</dbReference>
<dbReference type="InterPro" id="IPR023299">
    <property type="entry name" value="ATPase_P-typ_cyto_dom_N"/>
</dbReference>
<accession>U1LCH1</accession>
<keyword evidence="8" id="KW-1003">Cell membrane</keyword>
<dbReference type="InterPro" id="IPR044492">
    <property type="entry name" value="P_typ_ATPase_HD_dom"/>
</dbReference>
<dbReference type="PANTHER" id="PTHR48085">
    <property type="entry name" value="CADMIUM/ZINC-TRANSPORTING ATPASE HMA2-RELATED"/>
    <property type="match status" value="1"/>
</dbReference>
<dbReference type="AlphaFoldDB" id="U1LCH1"/>